<dbReference type="AlphaFoldDB" id="A0A849VCT4"/>
<comment type="caution">
    <text evidence="1">The sequence shown here is derived from an EMBL/GenBank/DDBJ whole genome shotgun (WGS) entry which is preliminary data.</text>
</comment>
<dbReference type="Proteomes" id="UP000586305">
    <property type="component" value="Unassembled WGS sequence"/>
</dbReference>
<sequence>MLKLNKKNMKTLSHDNQVLPQQVTQRVAGGLPTKEKDTRSDVHTSIRAAGTDFGGNSRASDCCFASIR</sequence>
<evidence type="ECO:0000313" key="1">
    <source>
        <dbReference type="EMBL" id="NOU49567.1"/>
    </source>
</evidence>
<reference evidence="1 2" key="1">
    <citation type="submission" date="2020-04" db="EMBL/GenBank/DDBJ databases">
        <title>Pseudoalteromonas caenipelagi sp. nov., isolated from a tidal flat.</title>
        <authorList>
            <person name="Park S."/>
            <person name="Yoon J.-H."/>
        </authorList>
    </citation>
    <scope>NUCLEOTIDE SEQUENCE [LARGE SCALE GENOMIC DNA]</scope>
    <source>
        <strain evidence="1 2">JBTF-M23</strain>
    </source>
</reference>
<organism evidence="1 2">
    <name type="scientific">Pseudoalteromonas caenipelagi</name>
    <dbReference type="NCBI Taxonomy" id="2726988"/>
    <lineage>
        <taxon>Bacteria</taxon>
        <taxon>Pseudomonadati</taxon>
        <taxon>Pseudomonadota</taxon>
        <taxon>Gammaproteobacteria</taxon>
        <taxon>Alteromonadales</taxon>
        <taxon>Pseudoalteromonadaceae</taxon>
        <taxon>Pseudoalteromonas</taxon>
    </lineage>
</organism>
<evidence type="ECO:0000313" key="2">
    <source>
        <dbReference type="Proteomes" id="UP000586305"/>
    </source>
</evidence>
<keyword evidence="2" id="KW-1185">Reference proteome</keyword>
<dbReference type="RefSeq" id="WP_171624633.1">
    <property type="nucleotide sequence ID" value="NZ_JABBPG010000001.1"/>
</dbReference>
<dbReference type="EMBL" id="JABBPG010000001">
    <property type="protein sequence ID" value="NOU49567.1"/>
    <property type="molecule type" value="Genomic_DNA"/>
</dbReference>
<gene>
    <name evidence="1" type="ORF">HG263_03300</name>
</gene>
<accession>A0A849VCT4</accession>
<proteinExistence type="predicted"/>
<name>A0A849VCT4_9GAMM</name>
<protein>
    <submittedName>
        <fullName evidence="1">Uncharacterized protein</fullName>
    </submittedName>
</protein>